<dbReference type="SUPFAM" id="SSF51735">
    <property type="entry name" value="NAD(P)-binding Rossmann-fold domains"/>
    <property type="match status" value="1"/>
</dbReference>
<dbReference type="AlphaFoldDB" id="A0A812MCG4"/>
<dbReference type="InterPro" id="IPR036291">
    <property type="entry name" value="NAD(P)-bd_dom_sf"/>
</dbReference>
<sequence length="277" mass="29539">MEDAGRAQRGRRRSLEYLLGIFLGPSAAAAAGARRLQGKTAVVTGASRGIGKGIAVALGEAGAKVFVTGRRKEAVEATAALATRAGGEGVAVICDHAVDEQVKDAFARIQVQTGGKLDILVNNAFQDPAQRDAKSDELLGKGAKFFELPLQVWDDVHRVGLRSHYVSSYYAAPLLLNAASGDWRPLLCVTSAPAAVTYYYATAYGVAKAGSDRLVRDLQVEFGPLGIDCVSIWPGVVYTEFVQSLYEKGDVERINRVTGGRDPNVWNLDGRNPGLGF</sequence>
<dbReference type="Pfam" id="PF00106">
    <property type="entry name" value="adh_short"/>
    <property type="match status" value="1"/>
</dbReference>
<dbReference type="PANTHER" id="PTHR44147:SF2">
    <property type="entry name" value="DEHYDROGENASE_REDUCTASE SDR FAMILY MEMBER 1"/>
    <property type="match status" value="1"/>
</dbReference>
<dbReference type="Proteomes" id="UP000604046">
    <property type="component" value="Unassembled WGS sequence"/>
</dbReference>
<reference evidence="1" key="1">
    <citation type="submission" date="2021-02" db="EMBL/GenBank/DDBJ databases">
        <authorList>
            <person name="Dougan E. K."/>
            <person name="Rhodes N."/>
            <person name="Thang M."/>
            <person name="Chan C."/>
        </authorList>
    </citation>
    <scope>NUCLEOTIDE SEQUENCE</scope>
</reference>
<protein>
    <submittedName>
        <fullName evidence="1">Dhrs1 protein</fullName>
    </submittedName>
</protein>
<dbReference type="PANTHER" id="PTHR44147">
    <property type="entry name" value="DEHYDROGENASE/REDUCTASE SDR FAMILY MEMBER 1"/>
    <property type="match status" value="1"/>
</dbReference>
<proteinExistence type="predicted"/>
<dbReference type="EMBL" id="CAJNDS010001546">
    <property type="protein sequence ID" value="CAE7264376.1"/>
    <property type="molecule type" value="Genomic_DNA"/>
</dbReference>
<evidence type="ECO:0000313" key="1">
    <source>
        <dbReference type="EMBL" id="CAE7264376.1"/>
    </source>
</evidence>
<dbReference type="Gene3D" id="3.40.50.720">
    <property type="entry name" value="NAD(P)-binding Rossmann-like Domain"/>
    <property type="match status" value="1"/>
</dbReference>
<comment type="caution">
    <text evidence="1">The sequence shown here is derived from an EMBL/GenBank/DDBJ whole genome shotgun (WGS) entry which is preliminary data.</text>
</comment>
<keyword evidence="2" id="KW-1185">Reference proteome</keyword>
<dbReference type="InterPro" id="IPR020904">
    <property type="entry name" value="Sc_DH/Rdtase_CS"/>
</dbReference>
<accession>A0A812MCG4</accession>
<evidence type="ECO:0000313" key="2">
    <source>
        <dbReference type="Proteomes" id="UP000604046"/>
    </source>
</evidence>
<organism evidence="1 2">
    <name type="scientific">Symbiodinium natans</name>
    <dbReference type="NCBI Taxonomy" id="878477"/>
    <lineage>
        <taxon>Eukaryota</taxon>
        <taxon>Sar</taxon>
        <taxon>Alveolata</taxon>
        <taxon>Dinophyceae</taxon>
        <taxon>Suessiales</taxon>
        <taxon>Symbiodiniaceae</taxon>
        <taxon>Symbiodinium</taxon>
    </lineage>
</organism>
<dbReference type="OrthoDB" id="440096at2759"/>
<dbReference type="PRINTS" id="PR00081">
    <property type="entry name" value="GDHRDH"/>
</dbReference>
<name>A0A812MCG4_9DINO</name>
<gene>
    <name evidence="1" type="primary">Dhrs1</name>
    <name evidence="1" type="ORF">SNAT2548_LOCUS13920</name>
</gene>
<dbReference type="PROSITE" id="PS00061">
    <property type="entry name" value="ADH_SHORT"/>
    <property type="match status" value="1"/>
</dbReference>
<dbReference type="InterPro" id="IPR002347">
    <property type="entry name" value="SDR_fam"/>
</dbReference>